<evidence type="ECO:0000256" key="2">
    <source>
        <dbReference type="ARBA" id="ARBA00023125"/>
    </source>
</evidence>
<protein>
    <submittedName>
        <fullName evidence="6">TetR/AcrR family transcriptional regulator</fullName>
    </submittedName>
</protein>
<organism evidence="6 7">
    <name type="scientific">Nocardia panacis</name>
    <dbReference type="NCBI Taxonomy" id="2340916"/>
    <lineage>
        <taxon>Bacteria</taxon>
        <taxon>Bacillati</taxon>
        <taxon>Actinomycetota</taxon>
        <taxon>Actinomycetes</taxon>
        <taxon>Mycobacteriales</taxon>
        <taxon>Nocardiaceae</taxon>
        <taxon>Nocardia</taxon>
    </lineage>
</organism>
<feature type="domain" description="HTH tetR-type" evidence="5">
    <location>
        <begin position="14"/>
        <end position="74"/>
    </location>
</feature>
<dbReference type="GO" id="GO:0003700">
    <property type="term" value="F:DNA-binding transcription factor activity"/>
    <property type="evidence" value="ECO:0007669"/>
    <property type="project" value="TreeGrafter"/>
</dbReference>
<keyword evidence="7" id="KW-1185">Reference proteome</keyword>
<dbReference type="SUPFAM" id="SSF46689">
    <property type="entry name" value="Homeodomain-like"/>
    <property type="match status" value="1"/>
</dbReference>
<feature type="DNA-binding region" description="H-T-H motif" evidence="4">
    <location>
        <begin position="37"/>
        <end position="56"/>
    </location>
</feature>
<gene>
    <name evidence="6" type="ORF">D5S18_07150</name>
</gene>
<evidence type="ECO:0000256" key="4">
    <source>
        <dbReference type="PROSITE-ProRule" id="PRU00335"/>
    </source>
</evidence>
<dbReference type="OrthoDB" id="5119743at2"/>
<dbReference type="InterPro" id="IPR050109">
    <property type="entry name" value="HTH-type_TetR-like_transc_reg"/>
</dbReference>
<dbReference type="GO" id="GO:0000976">
    <property type="term" value="F:transcription cis-regulatory region binding"/>
    <property type="evidence" value="ECO:0007669"/>
    <property type="project" value="TreeGrafter"/>
</dbReference>
<keyword evidence="3" id="KW-0804">Transcription</keyword>
<keyword evidence="2 4" id="KW-0238">DNA-binding</keyword>
<proteinExistence type="predicted"/>
<dbReference type="RefSeq" id="WP_120039005.1">
    <property type="nucleotide sequence ID" value="NZ_QZFU01000014.1"/>
</dbReference>
<dbReference type="Gene3D" id="1.10.357.10">
    <property type="entry name" value="Tetracycline Repressor, domain 2"/>
    <property type="match status" value="1"/>
</dbReference>
<accession>A0A3A4KCN1</accession>
<dbReference type="InterPro" id="IPR009057">
    <property type="entry name" value="Homeodomain-like_sf"/>
</dbReference>
<dbReference type="InterPro" id="IPR001647">
    <property type="entry name" value="HTH_TetR"/>
</dbReference>
<evidence type="ECO:0000313" key="7">
    <source>
        <dbReference type="Proteomes" id="UP000266677"/>
    </source>
</evidence>
<evidence type="ECO:0000256" key="3">
    <source>
        <dbReference type="ARBA" id="ARBA00023163"/>
    </source>
</evidence>
<dbReference type="Proteomes" id="UP000266677">
    <property type="component" value="Unassembled WGS sequence"/>
</dbReference>
<dbReference type="PRINTS" id="PR00455">
    <property type="entry name" value="HTHTETR"/>
</dbReference>
<keyword evidence="1" id="KW-0805">Transcription regulation</keyword>
<evidence type="ECO:0000259" key="5">
    <source>
        <dbReference type="PROSITE" id="PS50977"/>
    </source>
</evidence>
<name>A0A3A4KCN1_9NOCA</name>
<evidence type="ECO:0000313" key="6">
    <source>
        <dbReference type="EMBL" id="RJO78028.1"/>
    </source>
</evidence>
<dbReference type="AlphaFoldDB" id="A0A3A4KCN1"/>
<comment type="caution">
    <text evidence="6">The sequence shown here is derived from an EMBL/GenBank/DDBJ whole genome shotgun (WGS) entry which is preliminary data.</text>
</comment>
<reference evidence="6 7" key="1">
    <citation type="submission" date="2018-09" db="EMBL/GenBank/DDBJ databases">
        <title>YIM PH21274 draft genome.</title>
        <authorList>
            <person name="Miao C."/>
        </authorList>
    </citation>
    <scope>NUCLEOTIDE SEQUENCE [LARGE SCALE GENOMIC DNA]</scope>
    <source>
        <strain evidence="6 7">YIM PH 21724</strain>
    </source>
</reference>
<dbReference type="PANTHER" id="PTHR30055:SF240">
    <property type="entry name" value="HTH-TYPE TRANSCRIPTIONAL REGULATOR ACRR"/>
    <property type="match status" value="1"/>
</dbReference>
<dbReference type="Pfam" id="PF00440">
    <property type="entry name" value="TetR_N"/>
    <property type="match status" value="1"/>
</dbReference>
<evidence type="ECO:0000256" key="1">
    <source>
        <dbReference type="ARBA" id="ARBA00023015"/>
    </source>
</evidence>
<dbReference type="EMBL" id="QZFU01000014">
    <property type="protein sequence ID" value="RJO78028.1"/>
    <property type="molecule type" value="Genomic_DNA"/>
</dbReference>
<dbReference type="PANTHER" id="PTHR30055">
    <property type="entry name" value="HTH-TYPE TRANSCRIPTIONAL REGULATOR RUTR"/>
    <property type="match status" value="1"/>
</dbReference>
<sequence>MVFRTVSDGVVAGSGTKNAIRDAAVKLFANKGFEQTSLREVADAVGITKASLYYHYASKLDLLVAIIDPIIDHLRSTVDGLDRVARDATAIRAVLGRHLRGMLAHRAAGALIIGDTVTIVNAMADRHPELVDSSKALRDWLAGPNPDTEAMLRAGAALDVLGLALVSAEVVPDAGDDEVERILLDIAVSVLEGRRSA</sequence>
<dbReference type="PROSITE" id="PS50977">
    <property type="entry name" value="HTH_TETR_2"/>
    <property type="match status" value="1"/>
</dbReference>